<evidence type="ECO:0000256" key="2">
    <source>
        <dbReference type="ARBA" id="ARBA00022840"/>
    </source>
</evidence>
<dbReference type="Gene3D" id="1.10.8.60">
    <property type="match status" value="1"/>
</dbReference>
<dbReference type="SUPFAM" id="SSF54001">
    <property type="entry name" value="Cysteine proteinases"/>
    <property type="match status" value="1"/>
</dbReference>
<reference evidence="6" key="1">
    <citation type="submission" date="2021-02" db="EMBL/GenBank/DDBJ databases">
        <authorList>
            <person name="Dougan E. K."/>
            <person name="Rhodes N."/>
            <person name="Thang M."/>
            <person name="Chan C."/>
        </authorList>
    </citation>
    <scope>NUCLEOTIDE SEQUENCE</scope>
</reference>
<dbReference type="PROSITE" id="PS50157">
    <property type="entry name" value="ZINC_FINGER_C2H2_2"/>
    <property type="match status" value="1"/>
</dbReference>
<name>A0A812QIT9_SYMPI</name>
<keyword evidence="2" id="KW-0067">ATP-binding</keyword>
<dbReference type="PROSITE" id="PS00028">
    <property type="entry name" value="ZINC_FINGER_C2H2_1"/>
    <property type="match status" value="1"/>
</dbReference>
<dbReference type="Gene3D" id="3.40.50.300">
    <property type="entry name" value="P-loop containing nucleotide triphosphate hydrolases"/>
    <property type="match status" value="1"/>
</dbReference>
<dbReference type="InterPro" id="IPR003593">
    <property type="entry name" value="AAA+_ATPase"/>
</dbReference>
<evidence type="ECO:0000313" key="6">
    <source>
        <dbReference type="EMBL" id="CAE7380302.1"/>
    </source>
</evidence>
<dbReference type="Pfam" id="PF00443">
    <property type="entry name" value="UCH"/>
    <property type="match status" value="1"/>
</dbReference>
<evidence type="ECO:0000256" key="4">
    <source>
        <dbReference type="SAM" id="MobiDB-lite"/>
    </source>
</evidence>
<feature type="compositionally biased region" description="Basic and acidic residues" evidence="4">
    <location>
        <begin position="393"/>
        <end position="415"/>
    </location>
</feature>
<gene>
    <name evidence="6" type="primary">clpX</name>
    <name evidence="6" type="ORF">SPIL2461_LOCUS9269</name>
</gene>
<sequence length="1340" mass="149445">MLSADSRISCAVKPFLSICVCASGKAVFRLDCAGITDVIAGKIRSLVTQQLRQMVRSYSMFTHEANEDLLLRLHIEDPIGRIYKAFTHRCSKPPMEFECLQVWESHAQWLHVLRGRLFDNSEVARQSAQDVRIGSAGQSSTKARVVPVHIVTEQFVCHECGFAFATQAALKSHKYKIHFAEKDKETRQAEIHKRKQHPATEHARDGMPTCKHCGHQFESWPAFAYHVNSRSCAETRFFYSQENSRDQLATLQDALMSRDELLQAATSLKWREMAELPVVKQHHNHCLECHHWCASPMYVKRHMKSKHPELTAIVQDVTAKIVQSDLALKSVPISVHASDFRMAAALEAAKELEQATSELDMIRALTPTLQAAPPVPATSTEAPAPVPDQSMDTSDKSATRTRPEDADDKNKDRQAKWSRPASKGNQQGRGKGQSQNSSKWESWSNWKDQDKNKGDLDQLKQQVDMLTTLVLRQEHQLMINRQDTSYIIFIRTDVTPSLAVTSFNIGQSWKQAKTSNPESLKHPLRVILFQRLMTSMTAALETMLSDAQKVEQAKTLGWIQGDHFTGVKWNAEKKMHEVDTKIPPIPIPQTLNLILEATKLCTEPFAINRYHAMRPLASEYSSPTLTMMLEIGLRTAEANRLWSIFNNIAQTSVWLAVGAYCRHERLQRYFVQQSGGLKFALELSWEARLLNGGADDDALRRDVTNSEVLVIDPYLADATHRGDSVMLQQLIHAWENQAYIHALTERPLILAILIGRFSNDGGHIRKYHGKIIPNVFLEIPVFDTDGFHAKRYELNSFVAHSGSTPFAGHYTAVFRHGSTYLKADDDGLMLADYLLWVYGLNLSQVSLAKNHTHFAARKVKVKVAEVLMKLGTGKYHAAATIGTVQPIAMMAPASFNPSLLSSYGRCLDDPTLRAKNYTKPNILISGPTGSGKTYLVRTMAKMLGVPFAKADATKFSETGIVGEDAEDVVRQLVDAAGGSSEVAQYGMVYIDEVDKICGGSGGTARGGWNGSQVQSNFLKIMEDTEVGTKNSMQASLSNMFGGGQGDQTISTKFVLFIFSGAFNGMNEMIKNRVGAKSMGFFVEDDHKEHDHDASKAISLGPSKDDEEAQSYLHLAETKDFVEAGLEPEFVGRIPVRVAIRALTSNDLYRILTEAEDSVLFQFQNDFQGYGIELKAEEAALRRVAELAVEEKTGARALVTILEKVLRGFKFELPSTSCTELTLTKAMVDDPEGSLKDLLCSPSVARASVARWLETVERTSKIRLDMPDDVRDRVVEECAKQRQSADVVLDGMLRQTGVISGFESIRDATKGKVDFFCVNQAMIDTPEEEMQKWTKDLDAMA</sequence>
<dbReference type="Gene3D" id="3.90.70.10">
    <property type="entry name" value="Cysteine proteinases"/>
    <property type="match status" value="1"/>
</dbReference>
<feature type="compositionally biased region" description="Low complexity" evidence="4">
    <location>
        <begin position="433"/>
        <end position="446"/>
    </location>
</feature>
<evidence type="ECO:0000256" key="1">
    <source>
        <dbReference type="ARBA" id="ARBA00022741"/>
    </source>
</evidence>
<proteinExistence type="predicted"/>
<organism evidence="6 7">
    <name type="scientific">Symbiodinium pilosum</name>
    <name type="common">Dinoflagellate</name>
    <dbReference type="NCBI Taxonomy" id="2952"/>
    <lineage>
        <taxon>Eukaryota</taxon>
        <taxon>Sar</taxon>
        <taxon>Alveolata</taxon>
        <taxon>Dinophyceae</taxon>
        <taxon>Suessiales</taxon>
        <taxon>Symbiodiniaceae</taxon>
        <taxon>Symbiodinium</taxon>
    </lineage>
</organism>
<dbReference type="SMART" id="SM00382">
    <property type="entry name" value="AAA"/>
    <property type="match status" value="1"/>
</dbReference>
<dbReference type="InterPro" id="IPR050052">
    <property type="entry name" value="ATP-dep_Clp_protease_ClpX"/>
</dbReference>
<dbReference type="PANTHER" id="PTHR48102">
    <property type="entry name" value="ATP-DEPENDENT CLP PROTEASE ATP-BINDING SUBUNIT CLPX-LIKE, MITOCHONDRIAL-RELATED"/>
    <property type="match status" value="1"/>
</dbReference>
<dbReference type="InterPro" id="IPR013087">
    <property type="entry name" value="Znf_C2H2_type"/>
</dbReference>
<dbReference type="GO" id="GO:0016887">
    <property type="term" value="F:ATP hydrolysis activity"/>
    <property type="evidence" value="ECO:0007669"/>
    <property type="project" value="InterPro"/>
</dbReference>
<dbReference type="EMBL" id="CAJNIZ010016002">
    <property type="protein sequence ID" value="CAE7380302.1"/>
    <property type="molecule type" value="Genomic_DNA"/>
</dbReference>
<dbReference type="InterPro" id="IPR027417">
    <property type="entry name" value="P-loop_NTPase"/>
</dbReference>
<keyword evidence="3" id="KW-0862">Zinc</keyword>
<feature type="domain" description="C2H2-type" evidence="5">
    <location>
        <begin position="155"/>
        <end position="183"/>
    </location>
</feature>
<dbReference type="InterPro" id="IPR018200">
    <property type="entry name" value="USP_CS"/>
</dbReference>
<dbReference type="InterPro" id="IPR003959">
    <property type="entry name" value="ATPase_AAA_core"/>
</dbReference>
<evidence type="ECO:0000313" key="7">
    <source>
        <dbReference type="Proteomes" id="UP000649617"/>
    </source>
</evidence>
<dbReference type="GO" id="GO:0004843">
    <property type="term" value="F:cysteine-type deubiquitinase activity"/>
    <property type="evidence" value="ECO:0007669"/>
    <property type="project" value="InterPro"/>
</dbReference>
<dbReference type="GO" id="GO:0008270">
    <property type="term" value="F:zinc ion binding"/>
    <property type="evidence" value="ECO:0007669"/>
    <property type="project" value="UniProtKB-KW"/>
</dbReference>
<evidence type="ECO:0000259" key="5">
    <source>
        <dbReference type="PROSITE" id="PS50157"/>
    </source>
</evidence>
<dbReference type="InterPro" id="IPR038765">
    <property type="entry name" value="Papain-like_cys_pep_sf"/>
</dbReference>
<keyword evidence="3" id="KW-0863">Zinc-finger</keyword>
<comment type="caution">
    <text evidence="6">The sequence shown here is derived from an EMBL/GenBank/DDBJ whole genome shotgun (WGS) entry which is preliminary data.</text>
</comment>
<dbReference type="SUPFAM" id="SSF52540">
    <property type="entry name" value="P-loop containing nucleoside triphosphate hydrolases"/>
    <property type="match status" value="1"/>
</dbReference>
<keyword evidence="1" id="KW-0547">Nucleotide-binding</keyword>
<dbReference type="InterPro" id="IPR019489">
    <property type="entry name" value="Clp_ATPase_C"/>
</dbReference>
<accession>A0A812QIT9</accession>
<evidence type="ECO:0000256" key="3">
    <source>
        <dbReference type="PROSITE-ProRule" id="PRU00042"/>
    </source>
</evidence>
<dbReference type="PROSITE" id="PS00973">
    <property type="entry name" value="USP_2"/>
    <property type="match status" value="1"/>
</dbReference>
<dbReference type="PANTHER" id="PTHR48102:SF7">
    <property type="entry name" value="ATP-DEPENDENT CLP PROTEASE ATP-BINDING SUBUNIT CLPX-LIKE, MITOCHONDRIAL"/>
    <property type="match status" value="1"/>
</dbReference>
<dbReference type="Pfam" id="PF07724">
    <property type="entry name" value="AAA_2"/>
    <property type="match status" value="1"/>
</dbReference>
<dbReference type="InterPro" id="IPR001394">
    <property type="entry name" value="Peptidase_C19_UCH"/>
</dbReference>
<feature type="region of interest" description="Disordered" evidence="4">
    <location>
        <begin position="370"/>
        <end position="453"/>
    </location>
</feature>
<dbReference type="GO" id="GO:0051603">
    <property type="term" value="P:proteolysis involved in protein catabolic process"/>
    <property type="evidence" value="ECO:0007669"/>
    <property type="project" value="TreeGrafter"/>
</dbReference>
<dbReference type="OrthoDB" id="1721884at2759"/>
<dbReference type="SMART" id="SM00355">
    <property type="entry name" value="ZnF_C2H2"/>
    <property type="match status" value="3"/>
</dbReference>
<dbReference type="GO" id="GO:0005524">
    <property type="term" value="F:ATP binding"/>
    <property type="evidence" value="ECO:0007669"/>
    <property type="project" value="UniProtKB-KW"/>
</dbReference>
<dbReference type="GO" id="GO:0016579">
    <property type="term" value="P:protein deubiquitination"/>
    <property type="evidence" value="ECO:0007669"/>
    <property type="project" value="InterPro"/>
</dbReference>
<protein>
    <submittedName>
        <fullName evidence="6">ClpX protein</fullName>
    </submittedName>
</protein>
<dbReference type="Proteomes" id="UP000649617">
    <property type="component" value="Unassembled WGS sequence"/>
</dbReference>
<keyword evidence="3" id="KW-0479">Metal-binding</keyword>
<dbReference type="CDD" id="cd02257">
    <property type="entry name" value="Peptidase_C19"/>
    <property type="match status" value="1"/>
</dbReference>
<dbReference type="SMART" id="SM01086">
    <property type="entry name" value="ClpB_D2-small"/>
    <property type="match status" value="1"/>
</dbReference>
<keyword evidence="7" id="KW-1185">Reference proteome</keyword>